<reference evidence="5 6" key="1">
    <citation type="submission" date="2012-01" db="EMBL/GenBank/DDBJ databases">
        <title>The Genome Sequence of Scardovia inopinata F0304.</title>
        <authorList>
            <consortium name="The Broad Institute Genome Sequencing Platform"/>
            <person name="Earl A."/>
            <person name="Ward D."/>
            <person name="Feldgarden M."/>
            <person name="Gevers D."/>
            <person name="Izard J."/>
            <person name="Baranova O.V."/>
            <person name="Blanton J.M."/>
            <person name="Tanner A.C."/>
            <person name="Dewhirst F.E."/>
            <person name="Young S.K."/>
            <person name="Zeng Q."/>
            <person name="Gargeya S."/>
            <person name="Fitzgerald M."/>
            <person name="Haas B."/>
            <person name="Abouelleil A."/>
            <person name="Alvarado L."/>
            <person name="Arachchi H.M."/>
            <person name="Berlin A."/>
            <person name="Chapman S.B."/>
            <person name="Gearin G."/>
            <person name="Goldberg J."/>
            <person name="Griggs A."/>
            <person name="Gujja S."/>
            <person name="Hansen M."/>
            <person name="Heiman D."/>
            <person name="Howarth C."/>
            <person name="Larimer J."/>
            <person name="Lui A."/>
            <person name="MacDonald P.J."/>
            <person name="McCowen C."/>
            <person name="Montmayeur A."/>
            <person name="Murphy C."/>
            <person name="Neiman D."/>
            <person name="Pearson M."/>
            <person name="Priest M."/>
            <person name="Roberts A."/>
            <person name="Saif S."/>
            <person name="Shea T."/>
            <person name="Sisk P."/>
            <person name="Stolte C."/>
            <person name="Sykes S."/>
            <person name="Wortman J."/>
            <person name="Nusbaum C."/>
            <person name="Birren B."/>
        </authorList>
    </citation>
    <scope>NUCLEOTIDE SEQUENCE [LARGE SCALE GENOMIC DNA]</scope>
    <source>
        <strain evidence="5 6">F0304</strain>
    </source>
</reference>
<feature type="domain" description="HTH lacI-type" evidence="4">
    <location>
        <begin position="4"/>
        <end position="58"/>
    </location>
</feature>
<dbReference type="PANTHER" id="PTHR30146:SF109">
    <property type="entry name" value="HTH-TYPE TRANSCRIPTIONAL REGULATOR GALS"/>
    <property type="match status" value="1"/>
</dbReference>
<evidence type="ECO:0000259" key="4">
    <source>
        <dbReference type="PROSITE" id="PS50932"/>
    </source>
</evidence>
<dbReference type="RefSeq" id="WP_040591316.1">
    <property type="nucleotide sequence ID" value="NZ_GG770226.1"/>
</dbReference>
<dbReference type="HOGENOM" id="CLU_037628_6_1_11"/>
<dbReference type="InterPro" id="IPR046335">
    <property type="entry name" value="LacI/GalR-like_sensor"/>
</dbReference>
<keyword evidence="1" id="KW-0805">Transcription regulation</keyword>
<keyword evidence="3" id="KW-0804">Transcription</keyword>
<dbReference type="Gene3D" id="1.10.260.40">
    <property type="entry name" value="lambda repressor-like DNA-binding domains"/>
    <property type="match status" value="1"/>
</dbReference>
<dbReference type="SUPFAM" id="SSF47413">
    <property type="entry name" value="lambda repressor-like DNA-binding domains"/>
    <property type="match status" value="1"/>
</dbReference>
<protein>
    <recommendedName>
        <fullName evidence="4">HTH lacI-type domain-containing protein</fullName>
    </recommendedName>
</protein>
<dbReference type="SMART" id="SM00354">
    <property type="entry name" value="HTH_LACI"/>
    <property type="match status" value="1"/>
</dbReference>
<gene>
    <name evidence="5" type="ORF">HMPREF9020_01307</name>
</gene>
<evidence type="ECO:0000256" key="2">
    <source>
        <dbReference type="ARBA" id="ARBA00023125"/>
    </source>
</evidence>
<keyword evidence="2" id="KW-0238">DNA-binding</keyword>
<keyword evidence="6" id="KW-1185">Reference proteome</keyword>
<dbReference type="InterPro" id="IPR010982">
    <property type="entry name" value="Lambda_DNA-bd_dom_sf"/>
</dbReference>
<dbReference type="GO" id="GO:0003700">
    <property type="term" value="F:DNA-binding transcription factor activity"/>
    <property type="evidence" value="ECO:0007669"/>
    <property type="project" value="TreeGrafter"/>
</dbReference>
<dbReference type="AlphaFoldDB" id="W5IH96"/>
<dbReference type="PROSITE" id="PS50932">
    <property type="entry name" value="HTH_LACI_2"/>
    <property type="match status" value="1"/>
</dbReference>
<dbReference type="InterPro" id="IPR000843">
    <property type="entry name" value="HTH_LacI"/>
</dbReference>
<dbReference type="Proteomes" id="UP000005777">
    <property type="component" value="Unassembled WGS sequence"/>
</dbReference>
<comment type="caution">
    <text evidence="5">The sequence shown here is derived from an EMBL/GenBank/DDBJ whole genome shotgun (WGS) entry which is preliminary data.</text>
</comment>
<accession>W5IH96</accession>
<sequence length="336" mass="36257">MAYVTIRDIALRSGTSVSTVSRALNNTGRIAPVTKSRIEKAARELGYIPDSRAKAMRSTKTGLAGLLVPDIRNPYFADLAYAIQDTLFNAGYCTSIGTSSEDSAQQDAYIVSMLSQHIDGMIIVPRGGRTAALESLVTMEIPTVFVDRHVSGMPQIPVVDSDPLPGLQAALGDFQAHGYKKIGYISGPILDSPTLQEREYTFRTLAGALFGEENVFVESTSFSHTSCLPVLRRMRQSGVNAFIFGYSQDAIQAISIFGSQGATIGGDISLVSFDDLELFQLLTPKISVVSQQVQKIGSLGAQIFLNLVEGGEQPDSQRVETVYFPRQSVGCAAQDK</sequence>
<name>W5IH96_SCAIO</name>
<dbReference type="EMBL" id="ADCX01000012">
    <property type="protein sequence ID" value="EFG26226.2"/>
    <property type="molecule type" value="Genomic_DNA"/>
</dbReference>
<proteinExistence type="predicted"/>
<dbReference type="GO" id="GO:0000976">
    <property type="term" value="F:transcription cis-regulatory region binding"/>
    <property type="evidence" value="ECO:0007669"/>
    <property type="project" value="TreeGrafter"/>
</dbReference>
<evidence type="ECO:0000256" key="3">
    <source>
        <dbReference type="ARBA" id="ARBA00023163"/>
    </source>
</evidence>
<dbReference type="PANTHER" id="PTHR30146">
    <property type="entry name" value="LACI-RELATED TRANSCRIPTIONAL REPRESSOR"/>
    <property type="match status" value="1"/>
</dbReference>
<dbReference type="CDD" id="cd01392">
    <property type="entry name" value="HTH_LacI"/>
    <property type="match status" value="1"/>
</dbReference>
<evidence type="ECO:0000313" key="6">
    <source>
        <dbReference type="Proteomes" id="UP000005777"/>
    </source>
</evidence>
<dbReference type="SUPFAM" id="SSF53822">
    <property type="entry name" value="Periplasmic binding protein-like I"/>
    <property type="match status" value="1"/>
</dbReference>
<evidence type="ECO:0000313" key="5">
    <source>
        <dbReference type="EMBL" id="EFG26226.2"/>
    </source>
</evidence>
<organism evidence="5 6">
    <name type="scientific">Scardovia inopinata F0304</name>
    <dbReference type="NCBI Taxonomy" id="641146"/>
    <lineage>
        <taxon>Bacteria</taxon>
        <taxon>Bacillati</taxon>
        <taxon>Actinomycetota</taxon>
        <taxon>Actinomycetes</taxon>
        <taxon>Bifidobacteriales</taxon>
        <taxon>Bifidobacteriaceae</taxon>
        <taxon>Scardovia</taxon>
    </lineage>
</organism>
<evidence type="ECO:0000256" key="1">
    <source>
        <dbReference type="ARBA" id="ARBA00023015"/>
    </source>
</evidence>
<dbReference type="InterPro" id="IPR028082">
    <property type="entry name" value="Peripla_BP_I"/>
</dbReference>
<dbReference type="Gene3D" id="3.40.50.2300">
    <property type="match status" value="2"/>
</dbReference>
<dbReference type="Pfam" id="PF13377">
    <property type="entry name" value="Peripla_BP_3"/>
    <property type="match status" value="1"/>
</dbReference>
<dbReference type="Pfam" id="PF00356">
    <property type="entry name" value="LacI"/>
    <property type="match status" value="1"/>
</dbReference>
<dbReference type="eggNOG" id="COG1609">
    <property type="taxonomic scope" value="Bacteria"/>
</dbReference>